<proteinExistence type="predicted"/>
<reference evidence="1" key="1">
    <citation type="submission" date="2023-05" db="EMBL/GenBank/DDBJ databases">
        <title>Limnohabitans sp. strain HM2-2 Genome sequencing and assembly.</title>
        <authorList>
            <person name="Jung Y."/>
        </authorList>
    </citation>
    <scope>NUCLEOTIDE SEQUENCE</scope>
    <source>
        <strain evidence="1">HM2-2</strain>
    </source>
</reference>
<dbReference type="RefSeq" id="WP_283224968.1">
    <property type="nucleotide sequence ID" value="NZ_JASGBH010000009.1"/>
</dbReference>
<accession>A0ABT6X918</accession>
<organism evidence="1 2">
    <name type="scientific">Limnohabitans lacus</name>
    <dbReference type="NCBI Taxonomy" id="3045173"/>
    <lineage>
        <taxon>Bacteria</taxon>
        <taxon>Pseudomonadati</taxon>
        <taxon>Pseudomonadota</taxon>
        <taxon>Betaproteobacteria</taxon>
        <taxon>Burkholderiales</taxon>
        <taxon>Comamonadaceae</taxon>
        <taxon>Limnohabitans</taxon>
    </lineage>
</organism>
<evidence type="ECO:0000313" key="1">
    <source>
        <dbReference type="EMBL" id="MDI9234621.1"/>
    </source>
</evidence>
<keyword evidence="2" id="KW-1185">Reference proteome</keyword>
<dbReference type="Proteomes" id="UP001431902">
    <property type="component" value="Unassembled WGS sequence"/>
</dbReference>
<name>A0ABT6X918_9BURK</name>
<dbReference type="EMBL" id="JASGBH010000009">
    <property type="protein sequence ID" value="MDI9234621.1"/>
    <property type="molecule type" value="Genomic_DNA"/>
</dbReference>
<evidence type="ECO:0000313" key="2">
    <source>
        <dbReference type="Proteomes" id="UP001431902"/>
    </source>
</evidence>
<gene>
    <name evidence="1" type="ORF">QLQ16_12345</name>
</gene>
<comment type="caution">
    <text evidence="1">The sequence shown here is derived from an EMBL/GenBank/DDBJ whole genome shotgun (WGS) entry which is preliminary data.</text>
</comment>
<protein>
    <submittedName>
        <fullName evidence="1">Uncharacterized protein</fullName>
    </submittedName>
</protein>
<sequence>MSQAQINSTQVLCRLLEMDKPQIDGQTLFGQSSDAATHLIRERMLMLGSSNQWINCPECGLELARVVRDLSSDQILLMCPECVDVTAPRHYCTNHKVSLPKLVNNLATGLGLGSAGQKVIDHEQIWRLGTTQSGRAKPVTWYFARQLYKPAVADRLREQIRLEKTTESSVVLTSTDLPLPAASPIEGFDVRFLGMAARISQSRFEFFGESASTATQVMEEATPTTTLKYVESQSCVWMDGERHELEPRQRLIILALLEDLDHELDKDALQRKCGSQSQSFSPSKEFERNKSVYKRFIRYLRDDERYQLLIPLEDQPH</sequence>